<reference evidence="2 4" key="1">
    <citation type="journal article" date="2010" name="Stand. Genomic Sci.">
        <title>Complete genome sequence of Meiothermus ruber type strain (21).</title>
        <authorList>
            <person name="Tindall B.J."/>
            <person name="Sikorski J."/>
            <person name="Lucas S."/>
            <person name="Goltsman E."/>
            <person name="Copeland A."/>
            <person name="Glavina Del Rio T."/>
            <person name="Nolan M."/>
            <person name="Tice H."/>
            <person name="Cheng J.F."/>
            <person name="Han C."/>
            <person name="Pitluck S."/>
            <person name="Liolios K."/>
            <person name="Ivanova N."/>
            <person name="Mavromatis K."/>
            <person name="Ovchinnikova G."/>
            <person name="Pati A."/>
            <person name="Fahnrich R."/>
            <person name="Goodwin L."/>
            <person name="Chen A."/>
            <person name="Palaniappan K."/>
            <person name="Land M."/>
            <person name="Hauser L."/>
            <person name="Chang Y.J."/>
            <person name="Jeffries C.D."/>
            <person name="Rohde M."/>
            <person name="Goker M."/>
            <person name="Woyke T."/>
            <person name="Bristow J."/>
            <person name="Eisen J.A."/>
            <person name="Markowitz V."/>
            <person name="Hugenholtz P."/>
            <person name="Kyrpides N.C."/>
            <person name="Klenk H.P."/>
            <person name="Lapidus A."/>
        </authorList>
    </citation>
    <scope>NUCLEOTIDE SEQUENCE [LARGE SCALE GENOMIC DNA]</scope>
    <source>
        <strain evidence="4">ATCC 35948 / DSM 1279 / VKM B-1258 / 21</strain>
        <strain evidence="2">DSM 1279</strain>
    </source>
</reference>
<dbReference type="InterPro" id="IPR012338">
    <property type="entry name" value="Beta-lactam/transpept-like"/>
</dbReference>
<dbReference type="STRING" id="504728.K649_04640"/>
<dbReference type="KEGG" id="mre:K649_04640"/>
<dbReference type="Proteomes" id="UP000006655">
    <property type="component" value="Chromosome"/>
</dbReference>
<evidence type="ECO:0000259" key="1">
    <source>
        <dbReference type="Pfam" id="PF13354"/>
    </source>
</evidence>
<accession>D3PQN2</accession>
<dbReference type="Proteomes" id="UP000013026">
    <property type="component" value="Chromosome"/>
</dbReference>
<feature type="domain" description="Beta-lactamase class A catalytic" evidence="1">
    <location>
        <begin position="133"/>
        <end position="237"/>
    </location>
</feature>
<dbReference type="OrthoDB" id="9775096at2"/>
<dbReference type="GO" id="GO:0030655">
    <property type="term" value="P:beta-lactam antibiotic catabolic process"/>
    <property type="evidence" value="ECO:0007669"/>
    <property type="project" value="InterPro"/>
</dbReference>
<reference evidence="3" key="2">
    <citation type="submission" date="2013-04" db="EMBL/GenBank/DDBJ databases">
        <title>Non-Hybrid, Finished Microbial Genome Assemblies from Long-Read SMRT Sequencing Data.</title>
        <authorList>
            <person name="Klammer A."/>
            <person name="Drake J."/>
            <person name="Heiner C."/>
            <person name="Clum A."/>
            <person name="Copeland A."/>
            <person name="Huddleston J."/>
            <person name="Eichler E."/>
            <person name="Turner S.W."/>
        </authorList>
    </citation>
    <scope>NUCLEOTIDE SEQUENCE</scope>
    <source>
        <strain evidence="3">DSM 1279</strain>
    </source>
</reference>
<evidence type="ECO:0000313" key="3">
    <source>
        <dbReference type="EMBL" id="AGK04230.1"/>
    </source>
</evidence>
<dbReference type="GO" id="GO:0046677">
    <property type="term" value="P:response to antibiotic"/>
    <property type="evidence" value="ECO:0007669"/>
    <property type="project" value="InterPro"/>
</dbReference>
<sequence>MKPVRFMALLLFGLLLAVAQAPLSPKAALERLFTERPARAEWFAPAFLQQVPLAQVEAILQQLLGGLGRYEGVEPDGPNFRVNFERGVVPAQIALDSEGRIQGLFFRPPQPKAALTPEQLLAEYRKLPGEVSVLVLEGPQERLSLNADRALAVGSSFKLAVLEALRQQIEAGQRRWSDTVPLRPEWKSLPSGTLQNLPDGTPLSLEQYATQMISISDNTATDALISIVGRAEVEKLAPRNRPFLTTREAFVLKNPQNREWLERYRANPAERAALLPQLARLPLPDVSVFAGGPVALDVEWFFSTRELCALMGRVQALPLMSLNPGLANPADWQRVAYKGGSEPGVLNLTTWLTAKDGRQYCVSATWNNPQARLDENQFFLLYTSLLNSLK</sequence>
<evidence type="ECO:0000313" key="4">
    <source>
        <dbReference type="Proteomes" id="UP000006655"/>
    </source>
</evidence>
<dbReference type="RefSeq" id="WP_013013284.1">
    <property type="nucleotide sequence ID" value="NC_013946.1"/>
</dbReference>
<dbReference type="PANTHER" id="PTHR35333">
    <property type="entry name" value="BETA-LACTAMASE"/>
    <property type="match status" value="1"/>
</dbReference>
<dbReference type="Pfam" id="PF13354">
    <property type="entry name" value="Beta-lactamase2"/>
    <property type="match status" value="1"/>
</dbReference>
<proteinExistence type="predicted"/>
<dbReference type="KEGG" id="mrb:Mrub_1000"/>
<dbReference type="InterPro" id="IPR045155">
    <property type="entry name" value="Beta-lactam_cat"/>
</dbReference>
<gene>
    <name evidence="2" type="ordered locus">Mrub_1000</name>
    <name evidence="3" type="ORF">K649_04640</name>
</gene>
<dbReference type="EMBL" id="CP005385">
    <property type="protein sequence ID" value="AGK04230.1"/>
    <property type="molecule type" value="Genomic_DNA"/>
</dbReference>
<dbReference type="InterPro" id="IPR000871">
    <property type="entry name" value="Beta-lactam_class-A"/>
</dbReference>
<keyword evidence="4" id="KW-1185">Reference proteome</keyword>
<evidence type="ECO:0000313" key="2">
    <source>
        <dbReference type="EMBL" id="ADD27765.1"/>
    </source>
</evidence>
<dbReference type="PANTHER" id="PTHR35333:SF5">
    <property type="entry name" value="CONSERVED LIPOPROTEIN LPQF-RELATED"/>
    <property type="match status" value="1"/>
</dbReference>
<dbReference type="EMBL" id="CP001743">
    <property type="protein sequence ID" value="ADD27765.1"/>
    <property type="molecule type" value="Genomic_DNA"/>
</dbReference>
<dbReference type="eggNOG" id="COG2367">
    <property type="taxonomic scope" value="Bacteria"/>
</dbReference>
<protein>
    <submittedName>
        <fullName evidence="2 3">Beta-lactamase</fullName>
    </submittedName>
</protein>
<dbReference type="AlphaFoldDB" id="D3PQN2"/>
<dbReference type="PATRIC" id="fig|504728.9.peg.958"/>
<name>D3PQN2_MEIRD</name>
<organism evidence="3 5">
    <name type="scientific">Meiothermus ruber (strain ATCC 35948 / DSM 1279 / VKM B-1258 / 21)</name>
    <name type="common">Thermus ruber</name>
    <dbReference type="NCBI Taxonomy" id="504728"/>
    <lineage>
        <taxon>Bacteria</taxon>
        <taxon>Thermotogati</taxon>
        <taxon>Deinococcota</taxon>
        <taxon>Deinococci</taxon>
        <taxon>Thermales</taxon>
        <taxon>Thermaceae</taxon>
        <taxon>Meiothermus</taxon>
    </lineage>
</organism>
<reference evidence="3 5" key="3">
    <citation type="submission" date="2013-04" db="EMBL/GenBank/DDBJ databases">
        <authorList>
            <person name="Chin J."/>
            <person name="Alexander D.H."/>
            <person name="Marks P."/>
            <person name="Korlach J."/>
            <person name="Clum A."/>
            <person name="Copeland A."/>
        </authorList>
    </citation>
    <scope>NUCLEOTIDE SEQUENCE [LARGE SCALE GENOMIC DNA]</scope>
    <source>
        <strain evidence="5">ATCC 35948 / DSM 1279 / VKM B-1258 / 21</strain>
        <strain evidence="3">DSM 1279</strain>
    </source>
</reference>
<evidence type="ECO:0000313" key="5">
    <source>
        <dbReference type="Proteomes" id="UP000013026"/>
    </source>
</evidence>
<dbReference type="GO" id="GO:0008800">
    <property type="term" value="F:beta-lactamase activity"/>
    <property type="evidence" value="ECO:0007669"/>
    <property type="project" value="InterPro"/>
</dbReference>
<dbReference type="SUPFAM" id="SSF56601">
    <property type="entry name" value="beta-lactamase/transpeptidase-like"/>
    <property type="match status" value="1"/>
</dbReference>
<dbReference type="Gene3D" id="3.40.710.10">
    <property type="entry name" value="DD-peptidase/beta-lactamase superfamily"/>
    <property type="match status" value="1"/>
</dbReference>